<evidence type="ECO:0000259" key="8">
    <source>
        <dbReference type="Pfam" id="PF00535"/>
    </source>
</evidence>
<dbReference type="eggNOG" id="COG0463">
    <property type="taxonomic scope" value="Bacteria"/>
</dbReference>
<dbReference type="InterPro" id="IPR043149">
    <property type="entry name" value="TagF_N"/>
</dbReference>
<feature type="region of interest" description="Disordered" evidence="7">
    <location>
        <begin position="708"/>
        <end position="732"/>
    </location>
</feature>
<dbReference type="Gene3D" id="3.40.50.12580">
    <property type="match status" value="1"/>
</dbReference>
<dbReference type="eggNOG" id="COG1887">
    <property type="taxonomic scope" value="Bacteria"/>
</dbReference>
<evidence type="ECO:0000256" key="7">
    <source>
        <dbReference type="SAM" id="MobiDB-lite"/>
    </source>
</evidence>
<dbReference type="Pfam" id="PF00535">
    <property type="entry name" value="Glycos_transf_2"/>
    <property type="match status" value="1"/>
</dbReference>
<comment type="similarity">
    <text evidence="2">Belongs to the CDP-glycerol glycerophosphotransferase family.</text>
</comment>
<evidence type="ECO:0000313" key="10">
    <source>
        <dbReference type="Proteomes" id="UP000018291"/>
    </source>
</evidence>
<evidence type="ECO:0000256" key="4">
    <source>
        <dbReference type="ARBA" id="ARBA00022679"/>
    </source>
</evidence>
<dbReference type="STRING" id="1229780.BN381_270009"/>
<dbReference type="GO" id="GO:0047355">
    <property type="term" value="F:CDP-glycerol glycerophosphotransferase activity"/>
    <property type="evidence" value="ECO:0007669"/>
    <property type="project" value="InterPro"/>
</dbReference>
<dbReference type="PANTHER" id="PTHR37316:SF3">
    <property type="entry name" value="TEICHOIC ACID GLYCEROL-PHOSPHATE TRANSFERASE"/>
    <property type="match status" value="1"/>
</dbReference>
<dbReference type="InterPro" id="IPR043148">
    <property type="entry name" value="TagF_C"/>
</dbReference>
<evidence type="ECO:0000256" key="1">
    <source>
        <dbReference type="ARBA" id="ARBA00004202"/>
    </source>
</evidence>
<proteinExistence type="inferred from homology"/>
<evidence type="ECO:0000256" key="2">
    <source>
        <dbReference type="ARBA" id="ARBA00010488"/>
    </source>
</evidence>
<keyword evidence="5" id="KW-0777">Teichoic acid biosynthesis</keyword>
<name>R4YYY7_9ACTN</name>
<dbReference type="InterPro" id="IPR007554">
    <property type="entry name" value="Glycerophosphate_synth"/>
</dbReference>
<evidence type="ECO:0000256" key="6">
    <source>
        <dbReference type="ARBA" id="ARBA00023136"/>
    </source>
</evidence>
<dbReference type="OrthoDB" id="3183633at2"/>
<evidence type="ECO:0000256" key="5">
    <source>
        <dbReference type="ARBA" id="ARBA00022944"/>
    </source>
</evidence>
<evidence type="ECO:0000313" key="9">
    <source>
        <dbReference type="EMBL" id="CCM63638.1"/>
    </source>
</evidence>
<dbReference type="HOGENOM" id="CLU_003394_0_0_11"/>
<dbReference type="Gene3D" id="3.40.50.11820">
    <property type="match status" value="1"/>
</dbReference>
<dbReference type="InterPro" id="IPR051612">
    <property type="entry name" value="Teichoic_Acid_Biosynth"/>
</dbReference>
<accession>R4YYY7</accession>
<keyword evidence="6" id="KW-0472">Membrane</keyword>
<dbReference type="EMBL" id="CANL01000020">
    <property type="protein sequence ID" value="CCM63638.1"/>
    <property type="molecule type" value="Genomic_DNA"/>
</dbReference>
<dbReference type="SUPFAM" id="SSF53756">
    <property type="entry name" value="UDP-Glycosyltransferase/glycogen phosphorylase"/>
    <property type="match status" value="1"/>
</dbReference>
<dbReference type="AlphaFoldDB" id="R4YYY7"/>
<protein>
    <recommendedName>
        <fullName evidence="8">Glycosyltransferase 2-like domain-containing protein</fullName>
    </recommendedName>
</protein>
<organism evidence="9 10">
    <name type="scientific">Candidatus Neomicrothrix parvicella RN1</name>
    <dbReference type="NCBI Taxonomy" id="1229780"/>
    <lineage>
        <taxon>Bacteria</taxon>
        <taxon>Bacillati</taxon>
        <taxon>Actinomycetota</taxon>
        <taxon>Acidimicrobiia</taxon>
        <taxon>Acidimicrobiales</taxon>
        <taxon>Microthrixaceae</taxon>
        <taxon>Candidatus Neomicrothrix</taxon>
    </lineage>
</organism>
<comment type="subcellular location">
    <subcellularLocation>
        <location evidence="1">Cell membrane</location>
        <topology evidence="1">Peripheral membrane protein</topology>
    </subcellularLocation>
</comment>
<dbReference type="PANTHER" id="PTHR37316">
    <property type="entry name" value="TEICHOIC ACID GLYCEROL-PHOSPHATE PRIMASE"/>
    <property type="match status" value="1"/>
</dbReference>
<dbReference type="InterPro" id="IPR001173">
    <property type="entry name" value="Glyco_trans_2-like"/>
</dbReference>
<dbReference type="RefSeq" id="WP_012226537.1">
    <property type="nucleotide sequence ID" value="NZ_HG422565.1"/>
</dbReference>
<dbReference type="GO" id="GO:0019350">
    <property type="term" value="P:teichoic acid biosynthetic process"/>
    <property type="evidence" value="ECO:0007669"/>
    <property type="project" value="UniProtKB-KW"/>
</dbReference>
<feature type="domain" description="Glycosyltransferase 2-like" evidence="8">
    <location>
        <begin position="5"/>
        <end position="133"/>
    </location>
</feature>
<keyword evidence="3" id="KW-1003">Cell membrane</keyword>
<dbReference type="Pfam" id="PF04464">
    <property type="entry name" value="Glyphos_transf"/>
    <property type="match status" value="1"/>
</dbReference>
<dbReference type="InterPro" id="IPR029044">
    <property type="entry name" value="Nucleotide-diphossugar_trans"/>
</dbReference>
<reference evidence="9 10" key="1">
    <citation type="journal article" date="2013" name="ISME J.">
        <title>Metabolic model for the filamentous 'Candidatus Microthrix parvicella' based on genomic and metagenomic analyses.</title>
        <authorList>
            <person name="Jon McIlroy S."/>
            <person name="Kristiansen R."/>
            <person name="Albertsen M."/>
            <person name="Michael Karst S."/>
            <person name="Rossetti S."/>
            <person name="Lund Nielsen J."/>
            <person name="Tandoi V."/>
            <person name="James Seviour R."/>
            <person name="Nielsen P.H."/>
        </authorList>
    </citation>
    <scope>NUCLEOTIDE SEQUENCE [LARGE SCALE GENOMIC DNA]</scope>
    <source>
        <strain evidence="9 10">RN1</strain>
    </source>
</reference>
<keyword evidence="4" id="KW-0808">Transferase</keyword>
<dbReference type="Gene3D" id="3.90.550.10">
    <property type="entry name" value="Spore Coat Polysaccharide Biosynthesis Protein SpsA, Chain A"/>
    <property type="match status" value="1"/>
</dbReference>
<dbReference type="GO" id="GO:0005886">
    <property type="term" value="C:plasma membrane"/>
    <property type="evidence" value="ECO:0007669"/>
    <property type="project" value="UniProtKB-SubCell"/>
</dbReference>
<comment type="caution">
    <text evidence="9">The sequence shown here is derived from an EMBL/GenBank/DDBJ whole genome shotgun (WGS) entry which is preliminary data.</text>
</comment>
<sequence>MVNFSVIIPVHNVEGYLRQCLMSAVDQVVDGDEIIVVEDHSTDRSHDIAVELAEANPQIRILRPEANIGLGPARNLGMAEASGDYVLFLDSDDYYYPGALDAIRETCDTTDADLVIFDYERLYWNDRRSRNILARLFADRPDVLTLADDPELLKLLNVAWNKAYKREFLETTALTFPHGYYEDIPFTYPVMGLASSIAMLDRVCMAYRQRRGGSILRSSGERHFELIDQLERMFEIVAEHPELQPFTTDFWMRGGSHVLAVLAAGESRLPASRRADFFHKSAAVLGPTAPPMFELPMTDLGLKYRLVAMNNYPAFQALKVVNGQRIRARKLKKKFGPKLRAAANAAKRTRLNESSAVFTSLWNRPPSGNPLAIYRALSEHAPHIKGTWIISERFTDDVGSLPHVVAGSREARALCHSAKFFVNDVNFPNELVKRPGQLELQTQHGTPLKFMGLDLQAYPVAANKMSFGWLLKRVDRWDFNLSSNRYSTEVWRRAFPAVHDILEYGYPRNDALINPNHKVRDETRTRLGVPEGNLAVLYTPTHRDGVGQFDLGLDAAEFIERVGDNITLLIRGHYFYDPSDRVEGLVDTGRIIDVSDDVEIEPLYLAADVMICDYSSAMFDFANLGRPIVIYGYDWDEYRSQRGTYFDIMAEPPGAAVRTMDELVDVFTSKAYDSDDARERLARFQAIFCEFDDGRAAERVIKKFFLDDEPEPPKSLHGPRPALRTWELNRPG</sequence>
<dbReference type="SUPFAM" id="SSF53448">
    <property type="entry name" value="Nucleotide-diphospho-sugar transferases"/>
    <property type="match status" value="1"/>
</dbReference>
<dbReference type="CDD" id="cd00761">
    <property type="entry name" value="Glyco_tranf_GTA_type"/>
    <property type="match status" value="1"/>
</dbReference>
<keyword evidence="10" id="KW-1185">Reference proteome</keyword>
<evidence type="ECO:0000256" key="3">
    <source>
        <dbReference type="ARBA" id="ARBA00022475"/>
    </source>
</evidence>
<dbReference type="Proteomes" id="UP000018291">
    <property type="component" value="Unassembled WGS sequence"/>
</dbReference>
<gene>
    <name evidence="9" type="ORF">BN381_270009</name>
</gene>